<gene>
    <name evidence="10" type="ORF">SMN809_LOCUS78129</name>
</gene>
<evidence type="ECO:0008006" key="12">
    <source>
        <dbReference type="Google" id="ProtNLM"/>
    </source>
</evidence>
<keyword evidence="4" id="KW-0997">Cell inner membrane</keyword>
<keyword evidence="6 8" id="KW-1133">Transmembrane helix</keyword>
<evidence type="ECO:0000256" key="2">
    <source>
        <dbReference type="ARBA" id="ARBA00022448"/>
    </source>
</evidence>
<sequence>SHLLMGGALIGVGMVLAGSCPGTIFVQMGSGLQNSFLTCLGAICGVLFYYGFLFARLTKDEVPKSSIVLQQLPELMGVKRIYLNLMFGSIFIGTAFALEHFIPYKNDLITPKGLHSLVGWSPALCGIGIGSLQLFFMMLFKKSLGISTGFTVLVAQLCRVKSFKKLIPSLEPFTYGVQ</sequence>
<evidence type="ECO:0000256" key="3">
    <source>
        <dbReference type="ARBA" id="ARBA00022475"/>
    </source>
</evidence>
<feature type="transmembrane region" description="Helical" evidence="8">
    <location>
        <begin position="118"/>
        <end position="140"/>
    </location>
</feature>
<dbReference type="InterPro" id="IPR007272">
    <property type="entry name" value="Sulf_transp_TsuA/YedE"/>
</dbReference>
<proteinExistence type="predicted"/>
<evidence type="ECO:0000256" key="8">
    <source>
        <dbReference type="SAM" id="Phobius"/>
    </source>
</evidence>
<dbReference type="GO" id="GO:0005886">
    <property type="term" value="C:plasma membrane"/>
    <property type="evidence" value="ECO:0007669"/>
    <property type="project" value="UniProtKB-SubCell"/>
</dbReference>
<reference evidence="10" key="1">
    <citation type="submission" date="2021-02" db="EMBL/GenBank/DDBJ databases">
        <authorList>
            <person name="Nowell W R."/>
        </authorList>
    </citation>
    <scope>NUCLEOTIDE SEQUENCE</scope>
</reference>
<evidence type="ECO:0000256" key="7">
    <source>
        <dbReference type="ARBA" id="ARBA00023136"/>
    </source>
</evidence>
<evidence type="ECO:0000256" key="9">
    <source>
        <dbReference type="SAM" id="SignalP"/>
    </source>
</evidence>
<keyword evidence="3" id="KW-1003">Cell membrane</keyword>
<accession>A0A8S3J3W6</accession>
<dbReference type="PANTHER" id="PTHR30574">
    <property type="entry name" value="INNER MEMBRANE PROTEIN YEDE"/>
    <property type="match status" value="1"/>
</dbReference>
<organism evidence="10 11">
    <name type="scientific">Rotaria magnacalcarata</name>
    <dbReference type="NCBI Taxonomy" id="392030"/>
    <lineage>
        <taxon>Eukaryota</taxon>
        <taxon>Metazoa</taxon>
        <taxon>Spiralia</taxon>
        <taxon>Gnathifera</taxon>
        <taxon>Rotifera</taxon>
        <taxon>Eurotatoria</taxon>
        <taxon>Bdelloidea</taxon>
        <taxon>Philodinida</taxon>
        <taxon>Philodinidae</taxon>
        <taxon>Rotaria</taxon>
    </lineage>
</organism>
<feature type="transmembrane region" description="Helical" evidence="8">
    <location>
        <begin position="33"/>
        <end position="55"/>
    </location>
</feature>
<evidence type="ECO:0000313" key="10">
    <source>
        <dbReference type="EMBL" id="CAF5210264.1"/>
    </source>
</evidence>
<keyword evidence="9" id="KW-0732">Signal</keyword>
<feature type="non-terminal residue" evidence="10">
    <location>
        <position position="1"/>
    </location>
</feature>
<comment type="subcellular location">
    <subcellularLocation>
        <location evidence="1">Cell inner membrane</location>
        <topology evidence="1">Multi-pass membrane protein</topology>
    </subcellularLocation>
</comment>
<dbReference type="EMBL" id="CAJOBI010339060">
    <property type="protein sequence ID" value="CAF5210264.1"/>
    <property type="molecule type" value="Genomic_DNA"/>
</dbReference>
<evidence type="ECO:0000256" key="1">
    <source>
        <dbReference type="ARBA" id="ARBA00004429"/>
    </source>
</evidence>
<dbReference type="Proteomes" id="UP000676336">
    <property type="component" value="Unassembled WGS sequence"/>
</dbReference>
<keyword evidence="5 8" id="KW-0812">Transmembrane</keyword>
<dbReference type="Pfam" id="PF04143">
    <property type="entry name" value="Sulf_transp"/>
    <property type="match status" value="1"/>
</dbReference>
<feature type="signal peptide" evidence="9">
    <location>
        <begin position="1"/>
        <end position="17"/>
    </location>
</feature>
<keyword evidence="7 8" id="KW-0472">Membrane</keyword>
<keyword evidence="2" id="KW-0813">Transport</keyword>
<feature type="chain" id="PRO_5035844211" description="Sulphur transport domain-containing protein" evidence="9">
    <location>
        <begin position="18"/>
        <end position="178"/>
    </location>
</feature>
<dbReference type="AlphaFoldDB" id="A0A8S3J3W6"/>
<evidence type="ECO:0000256" key="4">
    <source>
        <dbReference type="ARBA" id="ARBA00022519"/>
    </source>
</evidence>
<evidence type="ECO:0000256" key="5">
    <source>
        <dbReference type="ARBA" id="ARBA00022692"/>
    </source>
</evidence>
<feature type="transmembrane region" description="Helical" evidence="8">
    <location>
        <begin position="81"/>
        <end position="98"/>
    </location>
</feature>
<dbReference type="PANTHER" id="PTHR30574:SF1">
    <property type="entry name" value="SULPHUR TRANSPORT DOMAIN-CONTAINING PROTEIN"/>
    <property type="match status" value="1"/>
</dbReference>
<protein>
    <recommendedName>
        <fullName evidence="12">Sulphur transport domain-containing protein</fullName>
    </recommendedName>
</protein>
<name>A0A8S3J3W6_9BILA</name>
<evidence type="ECO:0000256" key="6">
    <source>
        <dbReference type="ARBA" id="ARBA00022989"/>
    </source>
</evidence>
<comment type="caution">
    <text evidence="10">The sequence shown here is derived from an EMBL/GenBank/DDBJ whole genome shotgun (WGS) entry which is preliminary data.</text>
</comment>
<evidence type="ECO:0000313" key="11">
    <source>
        <dbReference type="Proteomes" id="UP000676336"/>
    </source>
</evidence>
<feature type="non-terminal residue" evidence="10">
    <location>
        <position position="178"/>
    </location>
</feature>